<dbReference type="InterPro" id="IPR001496">
    <property type="entry name" value="SOCS_box"/>
</dbReference>
<dbReference type="SMART" id="SM00969">
    <property type="entry name" value="SOCS_box"/>
    <property type="match status" value="1"/>
</dbReference>
<dbReference type="GO" id="GO:0019005">
    <property type="term" value="C:SCF ubiquitin ligase complex"/>
    <property type="evidence" value="ECO:0007669"/>
    <property type="project" value="TreeGrafter"/>
</dbReference>
<gene>
    <name evidence="4" type="ORF">Ocin01_15523</name>
</gene>
<dbReference type="OMA" id="NDSESWG"/>
<dbReference type="AlphaFoldDB" id="A0A1D2ME39"/>
<comment type="similarity">
    <text evidence="1">Belongs to the SPSB family.</text>
</comment>
<evidence type="ECO:0000259" key="3">
    <source>
        <dbReference type="PROSITE" id="PS50225"/>
    </source>
</evidence>
<dbReference type="STRING" id="48709.A0A1D2ME39"/>
<feature type="domain" description="B30.2/SPRY" evidence="2">
    <location>
        <begin position="1"/>
        <end position="104"/>
    </location>
</feature>
<comment type="caution">
    <text evidence="4">The sequence shown here is derived from an EMBL/GenBank/DDBJ whole genome shotgun (WGS) entry which is preliminary data.</text>
</comment>
<sequence length="145" mass="16459">MSSLVGSNDQSWGWDLVHKMLQHDSENTGSGTTYPVLLDPDENFIVPDIFQVVLDMDEGTLAFVVNGQYLGPAFRGLKGKKLYPIVSTVWGGCEVTMKYIGGLEQPLPLMFLCRRIMRQCIGNNRIYRINELNIPRVITNYLLYK</sequence>
<name>A0A1D2ME39_ORCCI</name>
<feature type="domain" description="SOCS box" evidence="3">
    <location>
        <begin position="94"/>
        <end position="145"/>
    </location>
</feature>
<dbReference type="InterPro" id="IPR003877">
    <property type="entry name" value="SPRY_dom"/>
</dbReference>
<dbReference type="Pfam" id="PF00622">
    <property type="entry name" value="SPRY"/>
    <property type="match status" value="1"/>
</dbReference>
<dbReference type="PANTHER" id="PTHR12245:SF11">
    <property type="entry name" value="PROTEIN GUSTAVUS"/>
    <property type="match status" value="1"/>
</dbReference>
<dbReference type="Gene3D" id="1.10.750.20">
    <property type="entry name" value="SOCS box"/>
    <property type="match status" value="1"/>
</dbReference>
<keyword evidence="5" id="KW-1185">Reference proteome</keyword>
<reference evidence="4 5" key="1">
    <citation type="journal article" date="2016" name="Genome Biol. Evol.">
        <title>Gene Family Evolution Reflects Adaptation to Soil Environmental Stressors in the Genome of the Collembolan Orchesella cincta.</title>
        <authorList>
            <person name="Faddeeva-Vakhrusheva A."/>
            <person name="Derks M.F."/>
            <person name="Anvar S.Y."/>
            <person name="Agamennone V."/>
            <person name="Suring W."/>
            <person name="Smit S."/>
            <person name="van Straalen N.M."/>
            <person name="Roelofs D."/>
        </authorList>
    </citation>
    <scope>NUCLEOTIDE SEQUENCE [LARGE SCALE GENOMIC DNA]</scope>
    <source>
        <tissue evidence="4">Mixed pool</tissue>
    </source>
</reference>
<proteinExistence type="inferred from homology"/>
<evidence type="ECO:0000313" key="5">
    <source>
        <dbReference type="Proteomes" id="UP000094527"/>
    </source>
</evidence>
<dbReference type="PROSITE" id="PS50188">
    <property type="entry name" value="B302_SPRY"/>
    <property type="match status" value="1"/>
</dbReference>
<protein>
    <submittedName>
        <fullName evidence="4">SPRY domain-containing SOCS box protein 4</fullName>
    </submittedName>
</protein>
<dbReference type="InterPro" id="IPR050672">
    <property type="entry name" value="FBXO45-Fsn/SPSB_families"/>
</dbReference>
<dbReference type="InterPro" id="IPR013320">
    <property type="entry name" value="ConA-like_dom_sf"/>
</dbReference>
<dbReference type="Pfam" id="PF07525">
    <property type="entry name" value="SOCS_box"/>
    <property type="match status" value="1"/>
</dbReference>
<dbReference type="EMBL" id="LJIJ01001649">
    <property type="protein sequence ID" value="ODM91154.1"/>
    <property type="molecule type" value="Genomic_DNA"/>
</dbReference>
<dbReference type="SUPFAM" id="SSF49899">
    <property type="entry name" value="Concanavalin A-like lectins/glucanases"/>
    <property type="match status" value="1"/>
</dbReference>
<dbReference type="Gene3D" id="2.60.120.920">
    <property type="match status" value="1"/>
</dbReference>
<evidence type="ECO:0000256" key="1">
    <source>
        <dbReference type="ARBA" id="ARBA00010910"/>
    </source>
</evidence>
<evidence type="ECO:0000259" key="2">
    <source>
        <dbReference type="PROSITE" id="PS50188"/>
    </source>
</evidence>
<dbReference type="GO" id="GO:0043161">
    <property type="term" value="P:proteasome-mediated ubiquitin-dependent protein catabolic process"/>
    <property type="evidence" value="ECO:0007669"/>
    <property type="project" value="TreeGrafter"/>
</dbReference>
<dbReference type="Proteomes" id="UP000094527">
    <property type="component" value="Unassembled WGS sequence"/>
</dbReference>
<evidence type="ECO:0000313" key="4">
    <source>
        <dbReference type="EMBL" id="ODM91154.1"/>
    </source>
</evidence>
<dbReference type="InterPro" id="IPR001870">
    <property type="entry name" value="B30.2/SPRY"/>
</dbReference>
<dbReference type="PANTHER" id="PTHR12245">
    <property type="entry name" value="SPRY DOMAIN CONTAINING SOCS BOX PROTEIN"/>
    <property type="match status" value="1"/>
</dbReference>
<organism evidence="4 5">
    <name type="scientific">Orchesella cincta</name>
    <name type="common">Springtail</name>
    <name type="synonym">Podura cincta</name>
    <dbReference type="NCBI Taxonomy" id="48709"/>
    <lineage>
        <taxon>Eukaryota</taxon>
        <taxon>Metazoa</taxon>
        <taxon>Ecdysozoa</taxon>
        <taxon>Arthropoda</taxon>
        <taxon>Hexapoda</taxon>
        <taxon>Collembola</taxon>
        <taxon>Entomobryomorpha</taxon>
        <taxon>Entomobryoidea</taxon>
        <taxon>Orchesellidae</taxon>
        <taxon>Orchesellinae</taxon>
        <taxon>Orchesella</taxon>
    </lineage>
</organism>
<dbReference type="PROSITE" id="PS50225">
    <property type="entry name" value="SOCS"/>
    <property type="match status" value="1"/>
</dbReference>
<accession>A0A1D2ME39</accession>
<dbReference type="CDD" id="cd03716">
    <property type="entry name" value="SOCS_ASB_like"/>
    <property type="match status" value="1"/>
</dbReference>
<dbReference type="OrthoDB" id="5547302at2759"/>
<dbReference type="FunFam" id="1.10.750.20:FF:000001">
    <property type="entry name" value="Ankyrin repeat and SOCS box containing 1"/>
    <property type="match status" value="1"/>
</dbReference>
<dbReference type="InterPro" id="IPR043136">
    <property type="entry name" value="B30.2/SPRY_sf"/>
</dbReference>